<feature type="non-terminal residue" evidence="7">
    <location>
        <position position="1"/>
    </location>
</feature>
<sequence length="105" mass="12483">RWLDGIDDFQRTDVHFRSLDGTGNFNWRFIFPFSYVPAEKIVVMKKKRHIWSLDTTEERFPPRLIIQIWDNDIFSPDDFLGQLELNLDRIPKEAKSARSCGLNQL</sequence>
<dbReference type="STRING" id="45351.A7T6V2"/>
<organism evidence="7 8">
    <name type="scientific">Nematostella vectensis</name>
    <name type="common">Starlet sea anemone</name>
    <dbReference type="NCBI Taxonomy" id="45351"/>
    <lineage>
        <taxon>Eukaryota</taxon>
        <taxon>Metazoa</taxon>
        <taxon>Cnidaria</taxon>
        <taxon>Anthozoa</taxon>
        <taxon>Hexacorallia</taxon>
        <taxon>Actiniaria</taxon>
        <taxon>Edwardsiidae</taxon>
        <taxon>Nematostella</taxon>
    </lineage>
</organism>
<name>A7T6V2_NEMVE</name>
<dbReference type="OMA" id="SREHFWS"/>
<dbReference type="InterPro" id="IPR037725">
    <property type="entry name" value="C2F_Ferlin"/>
</dbReference>
<evidence type="ECO:0000313" key="8">
    <source>
        <dbReference type="Proteomes" id="UP000001593"/>
    </source>
</evidence>
<gene>
    <name evidence="7" type="ORF">NEMVEDRAFT_v1g2605</name>
</gene>
<dbReference type="PANTHER" id="PTHR12546">
    <property type="entry name" value="FER-1-LIKE"/>
    <property type="match status" value="1"/>
</dbReference>
<dbReference type="InParanoid" id="A7T6V2"/>
<dbReference type="PANTHER" id="PTHR12546:SF33">
    <property type="entry name" value="SPERM VESICLE FUSION PROTEIN FER-1"/>
    <property type="match status" value="1"/>
</dbReference>
<dbReference type="Proteomes" id="UP000001593">
    <property type="component" value="Unassembled WGS sequence"/>
</dbReference>
<dbReference type="PROSITE" id="PS50004">
    <property type="entry name" value="C2"/>
    <property type="match status" value="1"/>
</dbReference>
<evidence type="ECO:0000259" key="6">
    <source>
        <dbReference type="PROSITE" id="PS50004"/>
    </source>
</evidence>
<dbReference type="EMBL" id="DS471737">
    <property type="protein sequence ID" value="EDO28302.1"/>
    <property type="molecule type" value="Genomic_DNA"/>
</dbReference>
<evidence type="ECO:0000256" key="2">
    <source>
        <dbReference type="ARBA" id="ARBA00022692"/>
    </source>
</evidence>
<dbReference type="AlphaFoldDB" id="A7T6V2"/>
<dbReference type="GO" id="GO:0016020">
    <property type="term" value="C:membrane"/>
    <property type="evidence" value="ECO:0007669"/>
    <property type="project" value="UniProtKB-SubCell"/>
</dbReference>
<protein>
    <recommendedName>
        <fullName evidence="6">C2 domain-containing protein</fullName>
    </recommendedName>
</protein>
<dbReference type="InterPro" id="IPR037721">
    <property type="entry name" value="Ferlin"/>
</dbReference>
<reference evidence="7 8" key="1">
    <citation type="journal article" date="2007" name="Science">
        <title>Sea anemone genome reveals ancestral eumetazoan gene repertoire and genomic organization.</title>
        <authorList>
            <person name="Putnam N.H."/>
            <person name="Srivastava M."/>
            <person name="Hellsten U."/>
            <person name="Dirks B."/>
            <person name="Chapman J."/>
            <person name="Salamov A."/>
            <person name="Terry A."/>
            <person name="Shapiro H."/>
            <person name="Lindquist E."/>
            <person name="Kapitonov V.V."/>
            <person name="Jurka J."/>
            <person name="Genikhovich G."/>
            <person name="Grigoriev I.V."/>
            <person name="Lucas S.M."/>
            <person name="Steele R.E."/>
            <person name="Finnerty J.R."/>
            <person name="Technau U."/>
            <person name="Martindale M.Q."/>
            <person name="Rokhsar D.S."/>
        </authorList>
    </citation>
    <scope>NUCLEOTIDE SEQUENCE [LARGE SCALE GENOMIC DNA]</scope>
    <source>
        <strain evidence="8">CH2 X CH6</strain>
    </source>
</reference>
<dbReference type="SUPFAM" id="SSF49562">
    <property type="entry name" value="C2 domain (Calcium/lipid-binding domain, CaLB)"/>
    <property type="match status" value="1"/>
</dbReference>
<feature type="domain" description="C2" evidence="6">
    <location>
        <begin position="1"/>
        <end position="100"/>
    </location>
</feature>
<dbReference type="Gene3D" id="2.60.40.150">
    <property type="entry name" value="C2 domain"/>
    <property type="match status" value="1"/>
</dbReference>
<dbReference type="InterPro" id="IPR000008">
    <property type="entry name" value="C2_dom"/>
</dbReference>
<keyword evidence="5" id="KW-0472">Membrane</keyword>
<keyword evidence="8" id="KW-1185">Reference proteome</keyword>
<keyword evidence="3" id="KW-0677">Repeat</keyword>
<dbReference type="Pfam" id="PF00168">
    <property type="entry name" value="C2"/>
    <property type="match status" value="1"/>
</dbReference>
<proteinExistence type="predicted"/>
<feature type="non-terminal residue" evidence="7">
    <location>
        <position position="105"/>
    </location>
</feature>
<evidence type="ECO:0000256" key="5">
    <source>
        <dbReference type="ARBA" id="ARBA00023136"/>
    </source>
</evidence>
<evidence type="ECO:0000256" key="1">
    <source>
        <dbReference type="ARBA" id="ARBA00004167"/>
    </source>
</evidence>
<dbReference type="PhylomeDB" id="A7T6V2"/>
<evidence type="ECO:0000313" key="7">
    <source>
        <dbReference type="EMBL" id="EDO28302.1"/>
    </source>
</evidence>
<keyword evidence="2" id="KW-0812">Transmembrane</keyword>
<dbReference type="HOGENOM" id="CLU_177433_0_0_1"/>
<evidence type="ECO:0000256" key="4">
    <source>
        <dbReference type="ARBA" id="ARBA00022989"/>
    </source>
</evidence>
<comment type="subcellular location">
    <subcellularLocation>
        <location evidence="1">Membrane</location>
        <topology evidence="1">Single-pass membrane protein</topology>
    </subcellularLocation>
</comment>
<evidence type="ECO:0000256" key="3">
    <source>
        <dbReference type="ARBA" id="ARBA00022737"/>
    </source>
</evidence>
<dbReference type="InterPro" id="IPR035892">
    <property type="entry name" value="C2_domain_sf"/>
</dbReference>
<keyword evidence="4" id="KW-1133">Transmembrane helix</keyword>
<dbReference type="eggNOG" id="KOG1326">
    <property type="taxonomic scope" value="Eukaryota"/>
</dbReference>
<accession>A7T6V2</accession>
<dbReference type="CDD" id="cd08374">
    <property type="entry name" value="C2F_Ferlin"/>
    <property type="match status" value="1"/>
</dbReference>